<evidence type="ECO:0000313" key="3">
    <source>
        <dbReference type="EMBL" id="SER61742.1"/>
    </source>
</evidence>
<dbReference type="InterPro" id="IPR024596">
    <property type="entry name" value="RNApol_su_b/EpuA"/>
</dbReference>
<keyword evidence="4" id="KW-1185">Reference proteome</keyword>
<dbReference type="GO" id="GO:0000428">
    <property type="term" value="C:DNA-directed RNA polymerase complex"/>
    <property type="evidence" value="ECO:0007669"/>
    <property type="project" value="UniProtKB-KW"/>
</dbReference>
<gene>
    <name evidence="3" type="ORF">SAMN05444126_10379</name>
</gene>
<dbReference type="EMBL" id="FOGV01000003">
    <property type="protein sequence ID" value="SER61742.1"/>
    <property type="molecule type" value="Genomic_DNA"/>
</dbReference>
<keyword evidence="2" id="KW-1133">Transmembrane helix</keyword>
<feature type="transmembrane region" description="Helical" evidence="2">
    <location>
        <begin position="51"/>
        <end position="77"/>
    </location>
</feature>
<evidence type="ECO:0000256" key="2">
    <source>
        <dbReference type="SAM" id="Phobius"/>
    </source>
</evidence>
<accession>A0A1H9QMQ5</accession>
<organism evidence="3 4">
    <name type="scientific">Salisediminibacterium halotolerans</name>
    <dbReference type="NCBI Taxonomy" id="517425"/>
    <lineage>
        <taxon>Bacteria</taxon>
        <taxon>Bacillati</taxon>
        <taxon>Bacillota</taxon>
        <taxon>Bacilli</taxon>
        <taxon>Bacillales</taxon>
        <taxon>Bacillaceae</taxon>
        <taxon>Salisediminibacterium</taxon>
    </lineage>
</organism>
<sequence length="108" mass="11912">MAKKSSAENGSSQYQHSEDAAQTGSNGQHSADNEGKKKRREKPGRIRLIPVWLRLVLILLLAGAALIVGAMAGYAIVGDGTNPFDVFNPDTWYHIHDIIFEGTEYERD</sequence>
<feature type="region of interest" description="Disordered" evidence="1">
    <location>
        <begin position="1"/>
        <end position="41"/>
    </location>
</feature>
<keyword evidence="2" id="KW-0472">Membrane</keyword>
<reference evidence="4" key="1">
    <citation type="submission" date="2016-10" db="EMBL/GenBank/DDBJ databases">
        <authorList>
            <person name="de Groot N.N."/>
        </authorList>
    </citation>
    <scope>NUCLEOTIDE SEQUENCE [LARGE SCALE GENOMIC DNA]</scope>
    <source>
        <strain evidence="4">10nlg</strain>
    </source>
</reference>
<dbReference type="AlphaFoldDB" id="A0A1H9QMQ5"/>
<name>A0A1H9QMQ5_9BACI</name>
<feature type="compositionally biased region" description="Polar residues" evidence="1">
    <location>
        <begin position="7"/>
        <end position="30"/>
    </location>
</feature>
<dbReference type="OrthoDB" id="2300232at2"/>
<evidence type="ECO:0000256" key="1">
    <source>
        <dbReference type="SAM" id="MobiDB-lite"/>
    </source>
</evidence>
<dbReference type="RefSeq" id="WP_093071947.1">
    <property type="nucleotide sequence ID" value="NZ_BJVE01000021.1"/>
</dbReference>
<proteinExistence type="predicted"/>
<evidence type="ECO:0000313" key="4">
    <source>
        <dbReference type="Proteomes" id="UP000199318"/>
    </source>
</evidence>
<keyword evidence="3" id="KW-0804">Transcription</keyword>
<dbReference type="STRING" id="1464123.SAMN05444126_10379"/>
<dbReference type="Pfam" id="PF11772">
    <property type="entry name" value="EpuA"/>
    <property type="match status" value="1"/>
</dbReference>
<keyword evidence="2" id="KW-0812">Transmembrane</keyword>
<keyword evidence="3" id="KW-0240">DNA-directed RNA polymerase</keyword>
<dbReference type="Proteomes" id="UP000199318">
    <property type="component" value="Unassembled WGS sequence"/>
</dbReference>
<protein>
    <submittedName>
        <fullName evidence="3">DNA-directed RNA polymerase subunit beta</fullName>
    </submittedName>
</protein>
<comment type="caution">
    <text evidence="3">The sequence shown here is derived from an EMBL/GenBank/DDBJ whole genome shotgun (WGS) entry which is preliminary data.</text>
</comment>